<gene>
    <name evidence="1" type="ORF">DPMN_186054</name>
</gene>
<dbReference type="EMBL" id="JAIWYP010000010">
    <property type="protein sequence ID" value="KAH3751494.1"/>
    <property type="molecule type" value="Genomic_DNA"/>
</dbReference>
<dbReference type="AlphaFoldDB" id="A0A9D4I7V3"/>
<dbReference type="Proteomes" id="UP000828390">
    <property type="component" value="Unassembled WGS sequence"/>
</dbReference>
<keyword evidence="2" id="KW-1185">Reference proteome</keyword>
<sequence>MYSSEEEIGSEEEDEEETLFLIHTALENSRSFAESWKRNISVERFLKRDDHLTVKATALKKGVHQEELYHKSDIDGVTIEWLNLATGLRSDFRHFELLPLGVRSLRRFYPVIKKHMNLSCYNHNSFMVVKDTVGSQIIYDGVFETWLGFIPDPREWRSIYDFTTQSYLAHRYFERLRTRFQEGLKKMFKNGIALETIAKNNINDARRMFVLPGHQSHILKIFEIALEETELIELPGFNKVLFTFRFEEKCETPVELPVRDKNAVKDICVHAGHRVSSAFVDFFWSSEGVQNVSVGSNCTISTAYSFIECANLQSALTTSRLLISAELRAVCTFPQSIRFVQLYSDLPHRYPKARVHPISASVIMLEGILTDVAQRNLYSNASVYLSEIQIFFFSN</sequence>
<evidence type="ECO:0000313" key="1">
    <source>
        <dbReference type="EMBL" id="KAH3751494.1"/>
    </source>
</evidence>
<accession>A0A9D4I7V3</accession>
<protein>
    <submittedName>
        <fullName evidence="1">Uncharacterized protein</fullName>
    </submittedName>
</protein>
<name>A0A9D4I7V3_DREPO</name>
<proteinExistence type="predicted"/>
<evidence type="ECO:0000313" key="2">
    <source>
        <dbReference type="Proteomes" id="UP000828390"/>
    </source>
</evidence>
<reference evidence="1" key="1">
    <citation type="journal article" date="2019" name="bioRxiv">
        <title>The Genome of the Zebra Mussel, Dreissena polymorpha: A Resource for Invasive Species Research.</title>
        <authorList>
            <person name="McCartney M.A."/>
            <person name="Auch B."/>
            <person name="Kono T."/>
            <person name="Mallez S."/>
            <person name="Zhang Y."/>
            <person name="Obille A."/>
            <person name="Becker A."/>
            <person name="Abrahante J.E."/>
            <person name="Garbe J."/>
            <person name="Badalamenti J.P."/>
            <person name="Herman A."/>
            <person name="Mangelson H."/>
            <person name="Liachko I."/>
            <person name="Sullivan S."/>
            <person name="Sone E.D."/>
            <person name="Koren S."/>
            <person name="Silverstein K.A.T."/>
            <person name="Beckman K.B."/>
            <person name="Gohl D.M."/>
        </authorList>
    </citation>
    <scope>NUCLEOTIDE SEQUENCE</scope>
    <source>
        <strain evidence="1">Duluth1</strain>
        <tissue evidence="1">Whole animal</tissue>
    </source>
</reference>
<reference evidence="1" key="2">
    <citation type="submission" date="2020-11" db="EMBL/GenBank/DDBJ databases">
        <authorList>
            <person name="McCartney M.A."/>
            <person name="Auch B."/>
            <person name="Kono T."/>
            <person name="Mallez S."/>
            <person name="Becker A."/>
            <person name="Gohl D.M."/>
            <person name="Silverstein K.A.T."/>
            <person name="Koren S."/>
            <person name="Bechman K.B."/>
            <person name="Herman A."/>
            <person name="Abrahante J.E."/>
            <person name="Garbe J."/>
        </authorList>
    </citation>
    <scope>NUCLEOTIDE SEQUENCE</scope>
    <source>
        <strain evidence="1">Duluth1</strain>
        <tissue evidence="1">Whole animal</tissue>
    </source>
</reference>
<comment type="caution">
    <text evidence="1">The sequence shown here is derived from an EMBL/GenBank/DDBJ whole genome shotgun (WGS) entry which is preliminary data.</text>
</comment>
<organism evidence="1 2">
    <name type="scientific">Dreissena polymorpha</name>
    <name type="common">Zebra mussel</name>
    <name type="synonym">Mytilus polymorpha</name>
    <dbReference type="NCBI Taxonomy" id="45954"/>
    <lineage>
        <taxon>Eukaryota</taxon>
        <taxon>Metazoa</taxon>
        <taxon>Spiralia</taxon>
        <taxon>Lophotrochozoa</taxon>
        <taxon>Mollusca</taxon>
        <taxon>Bivalvia</taxon>
        <taxon>Autobranchia</taxon>
        <taxon>Heteroconchia</taxon>
        <taxon>Euheterodonta</taxon>
        <taxon>Imparidentia</taxon>
        <taxon>Neoheterodontei</taxon>
        <taxon>Myida</taxon>
        <taxon>Dreissenoidea</taxon>
        <taxon>Dreissenidae</taxon>
        <taxon>Dreissena</taxon>
    </lineage>
</organism>